<keyword evidence="6" id="KW-1185">Reference proteome</keyword>
<evidence type="ECO:0000256" key="3">
    <source>
        <dbReference type="SAM" id="SignalP"/>
    </source>
</evidence>
<sequence>MRSKQILPVVLLAVLVAFFPAPASAEPDEKTLESDLAAAIDKVADAEDAVDAANARAAELEVKIADTQALFDELTVDLNEYAVYLHTEGELETTNAILSSENSRDLVDAMTYTGFLGSERAALMNEAGALLDELEAQRAAHADEIKTAEDALEDAEKAADELEEQLEDLRAEEAAGPGSDGGAPAAEGYGGDGGGCTEDDPTTDGCLTPRTLHMYNETKEAGFDHYVSCYRSGGSGEHPLGRACDWAADESGFQNEDASGSDKEYGDQLAAWYVNNADSLGVEYVIWYREFWSSSSGWRSYSGAGGDPASDHTNHVHVSMR</sequence>
<feature type="compositionally biased region" description="Low complexity" evidence="2">
    <location>
        <begin position="174"/>
        <end position="187"/>
    </location>
</feature>
<evidence type="ECO:0000256" key="1">
    <source>
        <dbReference type="SAM" id="Coils"/>
    </source>
</evidence>
<dbReference type="AlphaFoldDB" id="A0A9W6GBG6"/>
<dbReference type="Pfam" id="PF26571">
    <property type="entry name" value="VldE"/>
    <property type="match status" value="1"/>
</dbReference>
<dbReference type="RefSeq" id="WP_270116731.1">
    <property type="nucleotide sequence ID" value="NZ_BAAAOL010000017.1"/>
</dbReference>
<dbReference type="Proteomes" id="UP001144313">
    <property type="component" value="Unassembled WGS sequence"/>
</dbReference>
<evidence type="ECO:0000313" key="6">
    <source>
        <dbReference type="Proteomes" id="UP001144313"/>
    </source>
</evidence>
<keyword evidence="1" id="KW-0175">Coiled coil</keyword>
<feature type="coiled-coil region" evidence="1">
    <location>
        <begin position="29"/>
        <end position="70"/>
    </location>
</feature>
<gene>
    <name evidence="5" type="ORF">GALLR39Z86_35780</name>
</gene>
<name>A0A9W6GBG6_9ACTN</name>
<feature type="domain" description="ARB-07466-like C-terminal" evidence="4">
    <location>
        <begin position="204"/>
        <end position="309"/>
    </location>
</feature>
<dbReference type="InterPro" id="IPR058593">
    <property type="entry name" value="ARB_07466-like_C"/>
</dbReference>
<dbReference type="EMBL" id="BSDT01000001">
    <property type="protein sequence ID" value="GLI43728.1"/>
    <property type="molecule type" value="Genomic_DNA"/>
</dbReference>
<evidence type="ECO:0000259" key="4">
    <source>
        <dbReference type="Pfam" id="PF26571"/>
    </source>
</evidence>
<feature type="chain" id="PRO_5040943371" description="ARB-07466-like C-terminal domain-containing protein" evidence="3">
    <location>
        <begin position="26"/>
        <end position="321"/>
    </location>
</feature>
<accession>A0A9W6GBG6</accession>
<proteinExistence type="predicted"/>
<protein>
    <recommendedName>
        <fullName evidence="4">ARB-07466-like C-terminal domain-containing protein</fullName>
    </recommendedName>
</protein>
<comment type="caution">
    <text evidence="5">The sequence shown here is derived from an EMBL/GenBank/DDBJ whole genome shotgun (WGS) entry which is preliminary data.</text>
</comment>
<feature type="signal peptide" evidence="3">
    <location>
        <begin position="1"/>
        <end position="25"/>
    </location>
</feature>
<dbReference type="Gene3D" id="6.10.250.3150">
    <property type="match status" value="1"/>
</dbReference>
<evidence type="ECO:0000256" key="2">
    <source>
        <dbReference type="SAM" id="MobiDB-lite"/>
    </source>
</evidence>
<organism evidence="5 6">
    <name type="scientific">Glycomyces algeriensis</name>
    <dbReference type="NCBI Taxonomy" id="256037"/>
    <lineage>
        <taxon>Bacteria</taxon>
        <taxon>Bacillati</taxon>
        <taxon>Actinomycetota</taxon>
        <taxon>Actinomycetes</taxon>
        <taxon>Glycomycetales</taxon>
        <taxon>Glycomycetaceae</taxon>
        <taxon>Glycomyces</taxon>
    </lineage>
</organism>
<evidence type="ECO:0000313" key="5">
    <source>
        <dbReference type="EMBL" id="GLI43728.1"/>
    </source>
</evidence>
<reference evidence="5" key="1">
    <citation type="submission" date="2022-12" db="EMBL/GenBank/DDBJ databases">
        <title>Reference genome sequencing for broad-spectrum identification of bacterial and archaeal isolates by mass spectrometry.</title>
        <authorList>
            <person name="Sekiguchi Y."/>
            <person name="Tourlousse D.M."/>
        </authorList>
    </citation>
    <scope>NUCLEOTIDE SEQUENCE</scope>
    <source>
        <strain evidence="5">LLR39Z86</strain>
    </source>
</reference>
<feature type="region of interest" description="Disordered" evidence="2">
    <location>
        <begin position="172"/>
        <end position="202"/>
    </location>
</feature>
<keyword evidence="3" id="KW-0732">Signal</keyword>